<dbReference type="Proteomes" id="UP000297527">
    <property type="component" value="Unassembled WGS sequence"/>
</dbReference>
<feature type="region of interest" description="Disordered" evidence="1">
    <location>
        <begin position="277"/>
        <end position="301"/>
    </location>
</feature>
<dbReference type="OrthoDB" id="3501850at2759"/>
<organism evidence="2 3">
    <name type="scientific">Botryotinia convoluta</name>
    <dbReference type="NCBI Taxonomy" id="54673"/>
    <lineage>
        <taxon>Eukaryota</taxon>
        <taxon>Fungi</taxon>
        <taxon>Dikarya</taxon>
        <taxon>Ascomycota</taxon>
        <taxon>Pezizomycotina</taxon>
        <taxon>Leotiomycetes</taxon>
        <taxon>Helotiales</taxon>
        <taxon>Sclerotiniaceae</taxon>
        <taxon>Botryotinia</taxon>
    </lineage>
</organism>
<proteinExistence type="predicted"/>
<gene>
    <name evidence="2" type="ORF">BCON_0049g00070</name>
</gene>
<name>A0A4Z1IEE4_9HELO</name>
<feature type="region of interest" description="Disordered" evidence="1">
    <location>
        <begin position="362"/>
        <end position="403"/>
    </location>
</feature>
<reference evidence="2 3" key="1">
    <citation type="submission" date="2017-12" db="EMBL/GenBank/DDBJ databases">
        <title>Comparative genomics of Botrytis spp.</title>
        <authorList>
            <person name="Valero-Jimenez C.A."/>
            <person name="Tapia P."/>
            <person name="Veloso J."/>
            <person name="Silva-Moreno E."/>
            <person name="Staats M."/>
            <person name="Valdes J.H."/>
            <person name="Van Kan J.A.L."/>
        </authorList>
    </citation>
    <scope>NUCLEOTIDE SEQUENCE [LARGE SCALE GENOMIC DNA]</scope>
    <source>
        <strain evidence="2 3">MUCL11595</strain>
    </source>
</reference>
<comment type="caution">
    <text evidence="2">The sequence shown here is derived from an EMBL/GenBank/DDBJ whole genome shotgun (WGS) entry which is preliminary data.</text>
</comment>
<dbReference type="EMBL" id="PQXN01000049">
    <property type="protein sequence ID" value="TGO58954.1"/>
    <property type="molecule type" value="Genomic_DNA"/>
</dbReference>
<keyword evidence="3" id="KW-1185">Reference proteome</keyword>
<protein>
    <recommendedName>
        <fullName evidence="4">Myb-like domain-containing protein</fullName>
    </recommendedName>
</protein>
<accession>A0A4Z1IEE4</accession>
<evidence type="ECO:0000313" key="3">
    <source>
        <dbReference type="Proteomes" id="UP000297527"/>
    </source>
</evidence>
<evidence type="ECO:0008006" key="4">
    <source>
        <dbReference type="Google" id="ProtNLM"/>
    </source>
</evidence>
<evidence type="ECO:0000313" key="2">
    <source>
        <dbReference type="EMBL" id="TGO58954.1"/>
    </source>
</evidence>
<sequence length="479" mass="54138">MEADSEQSLAEAAARWGWSLPEVEGLTQLIKKHKKRVQDGEIPNGDLFDKVSTELNKRGFGTERTSLACASKWRRISGNQSKSRSSALLNGSNWDADFGDAGDFITVKDEVDKGPNNMIDKNQKINRPIWREEESRSLYEEIKALQELSNQGGSPKFTSATQLFNHVSALHKVKGYFRSSDACHSYWHATGRELWDYDEQIVGDFKTNDARNGKVTNSSFKANERAVEDAKKLKRITLSQISELSQIAKETLNPSMEQKEKLAKDHSISVFQVSIHSKEGNGQKRVRPGNSKRKQSGRLHAEITDGNESIVAQADDALRDIKKPRLSSFSQIAFTNDGRSAQLPLVVEEDYVRKLSASPPLPKPARLHTPNTEFIGSNDPIEINSSPLHPTKTMKDTSSSEDEAGFKEMQEMVLVQRRRIEERIAVSIDRRKQLELETIRHQTRADMEREAAEGTQKKVDEELKVEARLRTRLNEIRSL</sequence>
<evidence type="ECO:0000256" key="1">
    <source>
        <dbReference type="SAM" id="MobiDB-lite"/>
    </source>
</evidence>
<dbReference type="AlphaFoldDB" id="A0A4Z1IEE4"/>
<feature type="compositionally biased region" description="Basic residues" evidence="1">
    <location>
        <begin position="284"/>
        <end position="297"/>
    </location>
</feature>
<dbReference type="Gene3D" id="1.10.10.60">
    <property type="entry name" value="Homeodomain-like"/>
    <property type="match status" value="1"/>
</dbReference>